<proteinExistence type="predicted"/>
<accession>A0A2T4YQ75</accession>
<dbReference type="PROSITE" id="PS51257">
    <property type="entry name" value="PROKAR_LIPOPROTEIN"/>
    <property type="match status" value="1"/>
</dbReference>
<evidence type="ECO:0000313" key="2">
    <source>
        <dbReference type="EMBL" id="PTM45659.1"/>
    </source>
</evidence>
<name>A0A2T4YQ75_9SPHN</name>
<evidence type="ECO:0000313" key="3">
    <source>
        <dbReference type="Proteomes" id="UP000240996"/>
    </source>
</evidence>
<comment type="caution">
    <text evidence="2">The sequence shown here is derived from an EMBL/GenBank/DDBJ whole genome shotgun (WGS) entry which is preliminary data.</text>
</comment>
<evidence type="ECO:0000256" key="1">
    <source>
        <dbReference type="SAM" id="SignalP"/>
    </source>
</evidence>
<keyword evidence="3" id="KW-1185">Reference proteome</keyword>
<sequence length="161" mass="16934">MKKTWLALAVAGGLGVSACSGAPSTDAVDNNAMGTAGVSLRNLGETEVAAPAPPALTVKGDLIPTPSDTASRYFLLRERRAIGGTVIAIIRQEHAGRVAYARTEVDCERRLFHVLGVAPRRSLVETSIAYDGPLRPIAGLPLREELATYVCKRSNIPLGAA</sequence>
<gene>
    <name evidence="2" type="ORF">C8J24_1885</name>
</gene>
<evidence type="ECO:0008006" key="4">
    <source>
        <dbReference type="Google" id="ProtNLM"/>
    </source>
</evidence>
<organism evidence="2 3">
    <name type="scientific">Sphingomonas aerolata</name>
    <dbReference type="NCBI Taxonomy" id="185951"/>
    <lineage>
        <taxon>Bacteria</taxon>
        <taxon>Pseudomonadati</taxon>
        <taxon>Pseudomonadota</taxon>
        <taxon>Alphaproteobacteria</taxon>
        <taxon>Sphingomonadales</taxon>
        <taxon>Sphingomonadaceae</taxon>
        <taxon>Sphingomonas</taxon>
    </lineage>
</organism>
<dbReference type="RefSeq" id="WP_107931934.1">
    <property type="nucleotide sequence ID" value="NZ_PZZN01000002.1"/>
</dbReference>
<reference evidence="2 3" key="1">
    <citation type="submission" date="2018-04" db="EMBL/GenBank/DDBJ databases">
        <title>Genomic Encyclopedia of Type Strains, Phase III (KMG-III): the genomes of soil and plant-associated and newly described type strains.</title>
        <authorList>
            <person name="Whitman W."/>
        </authorList>
    </citation>
    <scope>NUCLEOTIDE SEQUENCE [LARGE SCALE GENOMIC DNA]</scope>
    <source>
        <strain evidence="2 3">NW12</strain>
    </source>
</reference>
<feature type="chain" id="PRO_5015692599" description="Lipoprotein" evidence="1">
    <location>
        <begin position="23"/>
        <end position="161"/>
    </location>
</feature>
<dbReference type="EMBL" id="PZZN01000002">
    <property type="protein sequence ID" value="PTM45659.1"/>
    <property type="molecule type" value="Genomic_DNA"/>
</dbReference>
<dbReference type="AlphaFoldDB" id="A0A2T4YQ75"/>
<keyword evidence="1" id="KW-0732">Signal</keyword>
<feature type="signal peptide" evidence="1">
    <location>
        <begin position="1"/>
        <end position="22"/>
    </location>
</feature>
<protein>
    <recommendedName>
        <fullName evidence="4">Lipoprotein</fullName>
    </recommendedName>
</protein>
<dbReference type="Proteomes" id="UP000240996">
    <property type="component" value="Unassembled WGS sequence"/>
</dbReference>